<reference evidence="3 4" key="1">
    <citation type="journal article" date="2016" name="Nat. Commun.">
        <title>Thousands of microbial genomes shed light on interconnected biogeochemical processes in an aquifer system.</title>
        <authorList>
            <person name="Anantharaman K."/>
            <person name="Brown C.T."/>
            <person name="Hug L.A."/>
            <person name="Sharon I."/>
            <person name="Castelle C.J."/>
            <person name="Probst A.J."/>
            <person name="Thomas B.C."/>
            <person name="Singh A."/>
            <person name="Wilkins M.J."/>
            <person name="Karaoz U."/>
            <person name="Brodie E.L."/>
            <person name="Williams K.H."/>
            <person name="Hubbard S.S."/>
            <person name="Banfield J.F."/>
        </authorList>
    </citation>
    <scope>NUCLEOTIDE SEQUENCE [LARGE SCALE GENOMIC DNA]</scope>
</reference>
<dbReference type="AlphaFoldDB" id="A0A1G2U3S6"/>
<evidence type="ECO:0000259" key="2">
    <source>
        <dbReference type="Pfam" id="PF03413"/>
    </source>
</evidence>
<dbReference type="Proteomes" id="UP000179283">
    <property type="component" value="Unassembled WGS sequence"/>
</dbReference>
<feature type="domain" description="PepSY" evidence="2">
    <location>
        <begin position="233"/>
        <end position="294"/>
    </location>
</feature>
<evidence type="ECO:0000313" key="4">
    <source>
        <dbReference type="Proteomes" id="UP000179283"/>
    </source>
</evidence>
<evidence type="ECO:0000313" key="3">
    <source>
        <dbReference type="EMBL" id="OHB04143.1"/>
    </source>
</evidence>
<keyword evidence="1" id="KW-0472">Membrane</keyword>
<sequence>MLKEFSAKEKFSRLVSFCKELLYFTYSNLHFAKEELKIININNFNLNKKSTQLLLAAAIMTVFLTGTANLVVAQEVNKYPQITDQFCDALNSCSGDLGCYGFPGIGLRCAKPNPCNYYRCPGGTQCTLTASYPGKIICSCIGSECPVNSGNDDAVSFDLSTQTEVRVIKPDGQEGQQNISLWQAGSKRGAPSKGGILESTNISAEYVNELIVKDRQLFMKTSAGEKVVNVMPEDAVSASETPNADLVQKIELKEESEKPVYIVEGTKQARLFSLFPVRLSFETKVDASTGKVISAKKPWWRFLAF</sequence>
<keyword evidence="1" id="KW-1133">Transmembrane helix</keyword>
<name>A0A1G2U3S6_9BACT</name>
<dbReference type="EMBL" id="MHWD01000013">
    <property type="protein sequence ID" value="OHB04143.1"/>
    <property type="molecule type" value="Genomic_DNA"/>
</dbReference>
<keyword evidence="1" id="KW-0812">Transmembrane</keyword>
<accession>A0A1G2U3S6</accession>
<gene>
    <name evidence="3" type="ORF">A2920_01795</name>
</gene>
<feature type="transmembrane region" description="Helical" evidence="1">
    <location>
        <begin position="53"/>
        <end position="72"/>
    </location>
</feature>
<dbReference type="InterPro" id="IPR025711">
    <property type="entry name" value="PepSY"/>
</dbReference>
<organism evidence="3 4">
    <name type="scientific">Candidatus Zambryskibacteria bacterium RIFCSPLOWO2_01_FULL_43_17</name>
    <dbReference type="NCBI Taxonomy" id="1802760"/>
    <lineage>
        <taxon>Bacteria</taxon>
        <taxon>Candidatus Zambryskiibacteriota</taxon>
    </lineage>
</organism>
<comment type="caution">
    <text evidence="3">The sequence shown here is derived from an EMBL/GenBank/DDBJ whole genome shotgun (WGS) entry which is preliminary data.</text>
</comment>
<dbReference type="Pfam" id="PF03413">
    <property type="entry name" value="PepSY"/>
    <property type="match status" value="1"/>
</dbReference>
<evidence type="ECO:0000256" key="1">
    <source>
        <dbReference type="SAM" id="Phobius"/>
    </source>
</evidence>
<proteinExistence type="predicted"/>
<protein>
    <recommendedName>
        <fullName evidence="2">PepSY domain-containing protein</fullName>
    </recommendedName>
</protein>